<name>A0A2A4G823_9FLAO</name>
<dbReference type="SUPFAM" id="SSF51735">
    <property type="entry name" value="NAD(P)-binding Rossmann-fold domains"/>
    <property type="match status" value="1"/>
</dbReference>
<evidence type="ECO:0000313" key="4">
    <source>
        <dbReference type="EMBL" id="PCE64114.1"/>
    </source>
</evidence>
<comment type="caution">
    <text evidence="4">The sequence shown here is derived from an EMBL/GenBank/DDBJ whole genome shotgun (WGS) entry which is preliminary data.</text>
</comment>
<dbReference type="PANTHER" id="PTHR43976">
    <property type="entry name" value="SHORT CHAIN DEHYDROGENASE"/>
    <property type="match status" value="1"/>
</dbReference>
<dbReference type="PANTHER" id="PTHR43976:SF16">
    <property type="entry name" value="SHORT-CHAIN DEHYDROGENASE_REDUCTASE FAMILY PROTEIN"/>
    <property type="match status" value="1"/>
</dbReference>
<keyword evidence="2" id="KW-0560">Oxidoreductase</keyword>
<dbReference type="CDD" id="cd05374">
    <property type="entry name" value="17beta-HSD-like_SDR_c"/>
    <property type="match status" value="1"/>
</dbReference>
<dbReference type="EMBL" id="NBWU01000004">
    <property type="protein sequence ID" value="PCE64114.1"/>
    <property type="molecule type" value="Genomic_DNA"/>
</dbReference>
<gene>
    <name evidence="4" type="ORF">B7P33_12850</name>
</gene>
<reference evidence="4 5" key="1">
    <citation type="submission" date="2017-04" db="EMBL/GenBank/DDBJ databases">
        <title>A new member of the family Flavobacteriaceae isolated from ascidians.</title>
        <authorList>
            <person name="Chen L."/>
        </authorList>
    </citation>
    <scope>NUCLEOTIDE SEQUENCE [LARGE SCALE GENOMIC DNA]</scope>
    <source>
        <strain evidence="4 5">HQA918</strain>
    </source>
</reference>
<evidence type="ECO:0000256" key="1">
    <source>
        <dbReference type="ARBA" id="ARBA00006484"/>
    </source>
</evidence>
<dbReference type="InterPro" id="IPR020904">
    <property type="entry name" value="Sc_DH/Rdtase_CS"/>
</dbReference>
<dbReference type="Pfam" id="PF00106">
    <property type="entry name" value="adh_short"/>
    <property type="match status" value="1"/>
</dbReference>
<dbReference type="AlphaFoldDB" id="A0A2A4G823"/>
<organism evidence="4 5">
    <name type="scientific">Sediminicola luteus</name>
    <dbReference type="NCBI Taxonomy" id="319238"/>
    <lineage>
        <taxon>Bacteria</taxon>
        <taxon>Pseudomonadati</taxon>
        <taxon>Bacteroidota</taxon>
        <taxon>Flavobacteriia</taxon>
        <taxon>Flavobacteriales</taxon>
        <taxon>Flavobacteriaceae</taxon>
        <taxon>Sediminicola</taxon>
    </lineage>
</organism>
<comment type="similarity">
    <text evidence="1 3">Belongs to the short-chain dehydrogenases/reductases (SDR) family.</text>
</comment>
<dbReference type="RefSeq" id="WP_097442882.1">
    <property type="nucleotide sequence ID" value="NZ_NBWU01000004.1"/>
</dbReference>
<dbReference type="InterPro" id="IPR036291">
    <property type="entry name" value="NAD(P)-bd_dom_sf"/>
</dbReference>
<dbReference type="PROSITE" id="PS00061">
    <property type="entry name" value="ADH_SHORT"/>
    <property type="match status" value="1"/>
</dbReference>
<dbReference type="InterPro" id="IPR002347">
    <property type="entry name" value="SDR_fam"/>
</dbReference>
<keyword evidence="5" id="KW-1185">Reference proteome</keyword>
<proteinExistence type="inferred from homology"/>
<accession>A0A2A4G823</accession>
<dbReference type="Proteomes" id="UP000219559">
    <property type="component" value="Unassembled WGS sequence"/>
</dbReference>
<evidence type="ECO:0000256" key="3">
    <source>
        <dbReference type="RuleBase" id="RU000363"/>
    </source>
</evidence>
<dbReference type="InterPro" id="IPR051911">
    <property type="entry name" value="SDR_oxidoreductase"/>
</dbReference>
<dbReference type="PRINTS" id="PR00080">
    <property type="entry name" value="SDRFAMILY"/>
</dbReference>
<dbReference type="OrthoDB" id="1235794at2"/>
<protein>
    <submittedName>
        <fullName evidence="4">Short-chain dehydrogenase/reductase</fullName>
    </submittedName>
</protein>
<evidence type="ECO:0000256" key="2">
    <source>
        <dbReference type="ARBA" id="ARBA00023002"/>
    </source>
</evidence>
<dbReference type="PRINTS" id="PR00081">
    <property type="entry name" value="GDHRDH"/>
</dbReference>
<sequence length="270" mass="29884">MNKTVLVTGASQGFGKLIAKKFQNEGWNVIATMRTPEREFELTQLSNVLVKRLDVTNTKTINSAIAEGIAHFGKIDVLVNNAGFGLQGPFLHSSEEMVKKQMDVNVFGVFNVTRSVLPYMQQENNGLIINFSSIAGLVGFPHTAVYNATKYAIEGFTDGLQYELNPLGIRLKLIEPGAFKTGFVSSMDRPEVPDNSIYKKGWDATIAQINAMLGEGQDPQEVADITYLAAIDDTDRLRYLVGDDAKQIMEGRTQMDDEAFKTMLIESFNL</sequence>
<dbReference type="Gene3D" id="3.40.50.720">
    <property type="entry name" value="NAD(P)-binding Rossmann-like Domain"/>
    <property type="match status" value="1"/>
</dbReference>
<evidence type="ECO:0000313" key="5">
    <source>
        <dbReference type="Proteomes" id="UP000219559"/>
    </source>
</evidence>
<dbReference type="GO" id="GO:0016491">
    <property type="term" value="F:oxidoreductase activity"/>
    <property type="evidence" value="ECO:0007669"/>
    <property type="project" value="UniProtKB-KW"/>
</dbReference>